<feature type="domain" description="Disease resistance protein winged helix" evidence="10">
    <location>
        <begin position="403"/>
        <end position="436"/>
    </location>
</feature>
<dbReference type="InterPro" id="IPR036388">
    <property type="entry name" value="WH-like_DNA-bd_sf"/>
</dbReference>
<evidence type="ECO:0008006" key="13">
    <source>
        <dbReference type="Google" id="ProtNLM"/>
    </source>
</evidence>
<dbReference type="FunFam" id="1.10.10.10:FF:000322">
    <property type="entry name" value="Probable disease resistance protein At1g63360"/>
    <property type="match status" value="1"/>
</dbReference>
<organism evidence="12">
    <name type="scientific">Setaria italica</name>
    <name type="common">Foxtail millet</name>
    <name type="synonym">Panicum italicum</name>
    <dbReference type="NCBI Taxonomy" id="4555"/>
    <lineage>
        <taxon>Eukaryota</taxon>
        <taxon>Viridiplantae</taxon>
        <taxon>Streptophyta</taxon>
        <taxon>Embryophyta</taxon>
        <taxon>Tracheophyta</taxon>
        <taxon>Spermatophyta</taxon>
        <taxon>Magnoliopsida</taxon>
        <taxon>Liliopsida</taxon>
        <taxon>Poales</taxon>
        <taxon>Poaceae</taxon>
        <taxon>PACMAD clade</taxon>
        <taxon>Panicoideae</taxon>
        <taxon>Panicodae</taxon>
        <taxon>Paniceae</taxon>
        <taxon>Cenchrinae</taxon>
        <taxon>Setaria</taxon>
    </lineage>
</organism>
<dbReference type="InterPro" id="IPR055414">
    <property type="entry name" value="LRR_R13L4/SHOC2-like"/>
</dbReference>
<feature type="domain" description="Disease resistance R13L4/SHOC-2-like LRR" evidence="11">
    <location>
        <begin position="503"/>
        <end position="857"/>
    </location>
</feature>
<evidence type="ECO:0000256" key="7">
    <source>
        <dbReference type="ARBA" id="ARBA00023054"/>
    </source>
</evidence>
<keyword evidence="2" id="KW-0433">Leucine-rich repeat</keyword>
<proteinExistence type="inferred from homology"/>
<name>A0A368S9S2_SETIT</name>
<evidence type="ECO:0000256" key="5">
    <source>
        <dbReference type="ARBA" id="ARBA00022821"/>
    </source>
</evidence>
<dbReference type="GO" id="GO:0009626">
    <property type="term" value="P:plant-type hypersensitive response"/>
    <property type="evidence" value="ECO:0007669"/>
    <property type="project" value="UniProtKB-ARBA"/>
</dbReference>
<dbReference type="GO" id="GO:0005524">
    <property type="term" value="F:ATP binding"/>
    <property type="evidence" value="ECO:0007669"/>
    <property type="project" value="UniProtKB-KW"/>
</dbReference>
<dbReference type="SUPFAM" id="SSF52058">
    <property type="entry name" value="L domain-like"/>
    <property type="match status" value="1"/>
</dbReference>
<dbReference type="EMBL" id="CM003535">
    <property type="protein sequence ID" value="RCV39093.1"/>
    <property type="molecule type" value="Genomic_DNA"/>
</dbReference>
<feature type="domain" description="Disease resistance N-terminal" evidence="9">
    <location>
        <begin position="9"/>
        <end position="87"/>
    </location>
</feature>
<evidence type="ECO:0000259" key="11">
    <source>
        <dbReference type="Pfam" id="PF23598"/>
    </source>
</evidence>
<dbReference type="GO" id="GO:0043531">
    <property type="term" value="F:ADP binding"/>
    <property type="evidence" value="ECO:0007669"/>
    <property type="project" value="InterPro"/>
</dbReference>
<dbReference type="PANTHER" id="PTHR36766">
    <property type="entry name" value="PLANT BROAD-SPECTRUM MILDEW RESISTANCE PROTEIN RPW8"/>
    <property type="match status" value="1"/>
</dbReference>
<reference evidence="12" key="1">
    <citation type="journal article" date="2012" name="Nat. Biotechnol.">
        <title>Reference genome sequence of the model plant Setaria.</title>
        <authorList>
            <person name="Bennetzen J.L."/>
            <person name="Schmutz J."/>
            <person name="Wang H."/>
            <person name="Percifield R."/>
            <person name="Hawkins J."/>
            <person name="Pontaroli A.C."/>
            <person name="Estep M."/>
            <person name="Feng L."/>
            <person name="Vaughn J.N."/>
            <person name="Grimwood J."/>
            <person name="Jenkins J."/>
            <person name="Barry K."/>
            <person name="Lindquist E."/>
            <person name="Hellsten U."/>
            <person name="Deshpande S."/>
            <person name="Wang X."/>
            <person name="Wu X."/>
            <person name="Mitros T."/>
            <person name="Triplett J."/>
            <person name="Yang X."/>
            <person name="Ye C.Y."/>
            <person name="Mauro-Herrera M."/>
            <person name="Wang L."/>
            <person name="Li P."/>
            <person name="Sharma M."/>
            <person name="Sharma R."/>
            <person name="Ronald P.C."/>
            <person name="Panaud O."/>
            <person name="Kellogg E.A."/>
            <person name="Brutnell T.P."/>
            <person name="Doust A.N."/>
            <person name="Tuskan G.A."/>
            <person name="Rokhsar D."/>
            <person name="Devos K.M."/>
        </authorList>
    </citation>
    <scope>NUCLEOTIDE SEQUENCE [LARGE SCALE GENOMIC DNA]</scope>
    <source>
        <strain evidence="12">Yugu1</strain>
    </source>
</reference>
<dbReference type="Pfam" id="PF18052">
    <property type="entry name" value="Rx_N"/>
    <property type="match status" value="1"/>
</dbReference>
<dbReference type="InterPro" id="IPR042197">
    <property type="entry name" value="Apaf_helical"/>
</dbReference>
<dbReference type="Gene3D" id="1.10.10.10">
    <property type="entry name" value="Winged helix-like DNA-binding domain superfamily/Winged helix DNA-binding domain"/>
    <property type="match status" value="1"/>
</dbReference>
<reference evidence="12" key="2">
    <citation type="submission" date="2015-07" db="EMBL/GenBank/DDBJ databases">
        <authorList>
            <person name="Noorani M."/>
        </authorList>
    </citation>
    <scope>NUCLEOTIDE SEQUENCE</scope>
    <source>
        <strain evidence="12">Yugu1</strain>
    </source>
</reference>
<evidence type="ECO:0000256" key="3">
    <source>
        <dbReference type="ARBA" id="ARBA00022737"/>
    </source>
</evidence>
<keyword evidence="4" id="KW-0547">Nucleotide-binding</keyword>
<keyword evidence="5" id="KW-0611">Plant defense</keyword>
<keyword evidence="3" id="KW-0677">Repeat</keyword>
<accession>A0A368S9S2</accession>
<dbReference type="Pfam" id="PF23559">
    <property type="entry name" value="WHD_DRP"/>
    <property type="match status" value="1"/>
</dbReference>
<dbReference type="GO" id="GO:0042742">
    <property type="term" value="P:defense response to bacterium"/>
    <property type="evidence" value="ECO:0007669"/>
    <property type="project" value="UniProtKB-ARBA"/>
</dbReference>
<keyword evidence="6" id="KW-0067">ATP-binding</keyword>
<evidence type="ECO:0000256" key="6">
    <source>
        <dbReference type="ARBA" id="ARBA00022840"/>
    </source>
</evidence>
<dbReference type="Gene3D" id="1.20.5.4130">
    <property type="match status" value="1"/>
</dbReference>
<dbReference type="Gene3D" id="1.10.8.430">
    <property type="entry name" value="Helical domain of apoptotic protease-activating factors"/>
    <property type="match status" value="1"/>
</dbReference>
<dbReference type="STRING" id="4555.A0A368S9S2"/>
<dbReference type="AlphaFoldDB" id="A0A368S9S2"/>
<dbReference type="Gene3D" id="3.80.10.10">
    <property type="entry name" value="Ribonuclease Inhibitor"/>
    <property type="match status" value="1"/>
</dbReference>
<dbReference type="OrthoDB" id="1050628at2759"/>
<protein>
    <recommendedName>
        <fullName evidence="13">AAA+ ATPase domain-containing protein</fullName>
    </recommendedName>
</protein>
<dbReference type="SUPFAM" id="SSF52540">
    <property type="entry name" value="P-loop containing nucleoside triphosphate hydrolases"/>
    <property type="match status" value="1"/>
</dbReference>
<dbReference type="Pfam" id="PF00931">
    <property type="entry name" value="NB-ARC"/>
    <property type="match status" value="1"/>
</dbReference>
<evidence type="ECO:0000259" key="9">
    <source>
        <dbReference type="Pfam" id="PF18052"/>
    </source>
</evidence>
<evidence type="ECO:0000256" key="2">
    <source>
        <dbReference type="ARBA" id="ARBA00022614"/>
    </source>
</evidence>
<dbReference type="Gene3D" id="3.40.50.300">
    <property type="entry name" value="P-loop containing nucleotide triphosphate hydrolases"/>
    <property type="match status" value="1"/>
</dbReference>
<keyword evidence="7" id="KW-0175">Coiled coil</keyword>
<dbReference type="Pfam" id="PF23598">
    <property type="entry name" value="LRR_14"/>
    <property type="match status" value="1"/>
</dbReference>
<dbReference type="InterPro" id="IPR041118">
    <property type="entry name" value="Rx_N"/>
</dbReference>
<evidence type="ECO:0000259" key="8">
    <source>
        <dbReference type="Pfam" id="PF00931"/>
    </source>
</evidence>
<evidence type="ECO:0000259" key="10">
    <source>
        <dbReference type="Pfam" id="PF23559"/>
    </source>
</evidence>
<sequence length="931" mass="106279">MATILDSLVGSCAKKLQDIITEEVILILGVKEDLKQLQRAVNQIHCFLDAEQRSTEESAVSSWLSELKDAMYEADDIFDLARLEGNKLLMDYASSSRTSAACTRFLLCSCLPNIQRCHEIATRIRKFNTELEKILRLGERFLRLQNMLPKVEVSAVRRKKTCELLEPNLVGKEASLSCTRLLELILSQKENKEYKVGIVGTGGVGKTTLAQKIYNDHKIKGNFSKRAWVCVSQVYNEVAILKEVLRNIEISRALEDKIFFLVLDDVWQYEVWTDVLRTPLNTAAIGIVLVTTRNDTVARAIGVDKMHRVELMSVDVGWELLWKSMNISKESDVQNLRGIGMQIVHLCGGLPLAIKVTASVLATKEKSENEWRKVLNRSAWGALYLSYDELPRCLKQCFLYCALYPEDFIMHRDDLIRYWVTEGFVQEQEEQLVEDTIFDYARCKMHDLLRQLAQHLSQDESFCGEPWSLEAKSLARPWRVSIVTDKDVLMPPKMDKAVESIIFIRFPCVRILDLTNSTIQSIPDCIGNLIHLRLLNPDRTGIPYLPESVGSLINLQVLSLQGCHALHSLPTTVTRLCNLRRLGIFGTPINRVPKGIGGLKFLNDLEGFIVGDGSDNSSRMQDGWNLEELGPLLQLRQLEVNKLERAVPCTAGPFLIDKKYLKVLELSCTQCIDKPYAERDINNIEKMFEWLIPPHVLEDLVIERFFGWRYPTWLSTTHLSSLKYLNLIHCKSWVHLPPVGKLPHLKYLRIVGATTVNKIGPEFVGCSIGSPGSADAVAFPNLEHLIIDDMPNLEEWSIVEEDAASWQNGKALLLPRLKELQLDRCPKLRALPWQLGKEATSLTELQLRDILVIVSCESLESVLNLPQARDLRHLWLDVGMQDISSLWVPELKQQRQQLHGEDLDIYTYALDLEVERRMVRWQRRQKYHLAN</sequence>
<dbReference type="PRINTS" id="PR00364">
    <property type="entry name" value="DISEASERSIST"/>
</dbReference>
<dbReference type="PANTHER" id="PTHR36766:SF70">
    <property type="entry name" value="DISEASE RESISTANCE PROTEIN RGA4"/>
    <property type="match status" value="1"/>
</dbReference>
<dbReference type="InterPro" id="IPR002182">
    <property type="entry name" value="NB-ARC"/>
</dbReference>
<evidence type="ECO:0000256" key="1">
    <source>
        <dbReference type="ARBA" id="ARBA00008894"/>
    </source>
</evidence>
<evidence type="ECO:0000313" key="12">
    <source>
        <dbReference type="EMBL" id="RCV39093.1"/>
    </source>
</evidence>
<dbReference type="GO" id="GO:0002758">
    <property type="term" value="P:innate immune response-activating signaling pathway"/>
    <property type="evidence" value="ECO:0007669"/>
    <property type="project" value="UniProtKB-ARBA"/>
</dbReference>
<dbReference type="InterPro" id="IPR027417">
    <property type="entry name" value="P-loop_NTPase"/>
</dbReference>
<comment type="similarity">
    <text evidence="1">Belongs to the disease resistance NB-LRR family.</text>
</comment>
<feature type="domain" description="NB-ARC" evidence="8">
    <location>
        <begin position="186"/>
        <end position="324"/>
    </location>
</feature>
<dbReference type="InterPro" id="IPR032675">
    <property type="entry name" value="LRR_dom_sf"/>
</dbReference>
<evidence type="ECO:0000256" key="4">
    <source>
        <dbReference type="ARBA" id="ARBA00022741"/>
    </source>
</evidence>
<dbReference type="InterPro" id="IPR058922">
    <property type="entry name" value="WHD_DRP"/>
</dbReference>
<gene>
    <name evidence="12" type="ORF">SETIT_8G195900v2</name>
</gene>